<name>A0A7S0FXH7_9DINO</name>
<reference evidence="3" key="1">
    <citation type="submission" date="2021-01" db="EMBL/GenBank/DDBJ databases">
        <authorList>
            <person name="Corre E."/>
            <person name="Pelletier E."/>
            <person name="Niang G."/>
            <person name="Scheremetjew M."/>
            <person name="Finn R."/>
            <person name="Kale V."/>
            <person name="Holt S."/>
            <person name="Cochrane G."/>
            <person name="Meng A."/>
            <person name="Brown T."/>
            <person name="Cohen L."/>
        </authorList>
    </citation>
    <scope>NUCLEOTIDE SEQUENCE</scope>
    <source>
        <strain evidence="3">Pbaha01</strain>
    </source>
</reference>
<feature type="coiled-coil region" evidence="1">
    <location>
        <begin position="98"/>
        <end position="139"/>
    </location>
</feature>
<evidence type="ECO:0000256" key="2">
    <source>
        <dbReference type="SAM" id="MobiDB-lite"/>
    </source>
</evidence>
<dbReference type="AlphaFoldDB" id="A0A7S0FXH7"/>
<accession>A0A7S0FXH7</accession>
<proteinExistence type="predicted"/>
<protein>
    <submittedName>
        <fullName evidence="3">Uncharacterized protein</fullName>
    </submittedName>
</protein>
<evidence type="ECO:0000313" key="3">
    <source>
        <dbReference type="EMBL" id="CAD8384154.1"/>
    </source>
</evidence>
<organism evidence="3">
    <name type="scientific">Pyrodinium bahamense</name>
    <dbReference type="NCBI Taxonomy" id="73915"/>
    <lineage>
        <taxon>Eukaryota</taxon>
        <taxon>Sar</taxon>
        <taxon>Alveolata</taxon>
        <taxon>Dinophyceae</taxon>
        <taxon>Gonyaulacales</taxon>
        <taxon>Pyrocystaceae</taxon>
        <taxon>Pyrodinium</taxon>
    </lineage>
</organism>
<sequence>MAEGAAAAAEAPEVKRYAKADLEAFVSGKFKTFCKEKCAQCGKPATKRFSTSMSFVVSKMLESFWCPECGRILCELCRHDHTCERLDQQKERNKHLTHEQLAAQLAEAEALKQAAEAEKKAAARRVAEAEEQQRLMRKDRRQVLARKAKCVEDFLQGISRDTTTTEARGPRVRDELFELYTRAKRISLTLYNEYEHPTLPGLADDDWESIKEIYARARELTGMFIAVEGQPLDMRNPWDPPPPAGDVPDADGAGLGRGLL</sequence>
<dbReference type="EMBL" id="HBEG01045857">
    <property type="protein sequence ID" value="CAD8384154.1"/>
    <property type="molecule type" value="Transcribed_RNA"/>
</dbReference>
<feature type="region of interest" description="Disordered" evidence="2">
    <location>
        <begin position="232"/>
        <end position="260"/>
    </location>
</feature>
<gene>
    <name evidence="3" type="ORF">PBAH0796_LOCUS27842</name>
</gene>
<keyword evidence="1" id="KW-0175">Coiled coil</keyword>
<evidence type="ECO:0000256" key="1">
    <source>
        <dbReference type="SAM" id="Coils"/>
    </source>
</evidence>